<organism evidence="1 2">
    <name type="scientific">Caerostris extrusa</name>
    <name type="common">Bark spider</name>
    <name type="synonym">Caerostris bankana</name>
    <dbReference type="NCBI Taxonomy" id="172846"/>
    <lineage>
        <taxon>Eukaryota</taxon>
        <taxon>Metazoa</taxon>
        <taxon>Ecdysozoa</taxon>
        <taxon>Arthropoda</taxon>
        <taxon>Chelicerata</taxon>
        <taxon>Arachnida</taxon>
        <taxon>Araneae</taxon>
        <taxon>Araneomorphae</taxon>
        <taxon>Entelegynae</taxon>
        <taxon>Araneoidea</taxon>
        <taxon>Araneidae</taxon>
        <taxon>Caerostris</taxon>
    </lineage>
</organism>
<name>A0AAV4PL65_CAEEX</name>
<gene>
    <name evidence="1" type="ORF">CEXT_135921</name>
</gene>
<proteinExistence type="predicted"/>
<dbReference type="AlphaFoldDB" id="A0AAV4PL65"/>
<dbReference type="EMBL" id="BPLR01004810">
    <property type="protein sequence ID" value="GIX97690.1"/>
    <property type="molecule type" value="Genomic_DNA"/>
</dbReference>
<comment type="caution">
    <text evidence="1">The sequence shown here is derived from an EMBL/GenBank/DDBJ whole genome shotgun (WGS) entry which is preliminary data.</text>
</comment>
<dbReference type="Proteomes" id="UP001054945">
    <property type="component" value="Unassembled WGS sequence"/>
</dbReference>
<accession>A0AAV4PL65</accession>
<sequence>MSIFPVPEGYTKKLSFPYTTGVGRKFEIFITSLRMNRDGGKFFQAKKRFFLEQKECQNVFDWDGGWKEKRSNDKGRLTLFEGTRLLGSPLMKSELKVCCWEVIKMILHSKNNRNKRDFEIKYSPQ</sequence>
<protein>
    <submittedName>
        <fullName evidence="1">Uncharacterized protein</fullName>
    </submittedName>
</protein>
<reference evidence="1 2" key="1">
    <citation type="submission" date="2021-06" db="EMBL/GenBank/DDBJ databases">
        <title>Caerostris extrusa draft genome.</title>
        <authorList>
            <person name="Kono N."/>
            <person name="Arakawa K."/>
        </authorList>
    </citation>
    <scope>NUCLEOTIDE SEQUENCE [LARGE SCALE GENOMIC DNA]</scope>
</reference>
<keyword evidence="2" id="KW-1185">Reference proteome</keyword>
<evidence type="ECO:0000313" key="1">
    <source>
        <dbReference type="EMBL" id="GIX97690.1"/>
    </source>
</evidence>
<evidence type="ECO:0000313" key="2">
    <source>
        <dbReference type="Proteomes" id="UP001054945"/>
    </source>
</evidence>